<dbReference type="RefSeq" id="WP_130597849.1">
    <property type="nucleotide sequence ID" value="NZ_CP036200.1"/>
</dbReference>
<dbReference type="AlphaFoldDB" id="A0A411PEC0"/>
<protein>
    <submittedName>
        <fullName evidence="2">Uncharacterized protein</fullName>
    </submittedName>
</protein>
<accession>A0A411PEC0</accession>
<dbReference type="Proteomes" id="UP000291106">
    <property type="component" value="Chromosome"/>
</dbReference>
<evidence type="ECO:0000313" key="3">
    <source>
        <dbReference type="Proteomes" id="UP000291106"/>
    </source>
</evidence>
<organism evidence="2 3">
    <name type="scientific">Shewanella maritima</name>
    <dbReference type="NCBI Taxonomy" id="2520507"/>
    <lineage>
        <taxon>Bacteria</taxon>
        <taxon>Pseudomonadati</taxon>
        <taxon>Pseudomonadota</taxon>
        <taxon>Gammaproteobacteria</taxon>
        <taxon>Alteromonadales</taxon>
        <taxon>Shewanellaceae</taxon>
        <taxon>Shewanella</taxon>
    </lineage>
</organism>
<dbReference type="EMBL" id="CP036200">
    <property type="protein sequence ID" value="QBF81875.1"/>
    <property type="molecule type" value="Genomic_DNA"/>
</dbReference>
<evidence type="ECO:0000313" key="2">
    <source>
        <dbReference type="EMBL" id="QBF81875.1"/>
    </source>
</evidence>
<feature type="coiled-coil region" evidence="1">
    <location>
        <begin position="191"/>
        <end position="363"/>
    </location>
</feature>
<keyword evidence="3" id="KW-1185">Reference proteome</keyword>
<keyword evidence="1" id="KW-0175">Coiled coil</keyword>
<gene>
    <name evidence="2" type="ORF">EXU30_03545</name>
</gene>
<sequence length="457" mass="51936">MESVLVVGYALDGWREEIEQWFDDSVKVTTLNISQQEQPIEQVADSVDKVIVITSSPVNFLTTCITDNVIDVAVLLETQLQSWLDCSVQLLQLITNFRHKVFVVDESLLLELVDDCRARLERFLNNKAQLTQLQNIASSSLNRLIAQCFLMKSDIATTVRTELVAMSNVAYQDKCPDNAIYELIPRVFCDVADYRNELKQVNQVLKHENDITSSELGVALQKIEKEVRAQKELKVKLQQAGSDTAQLERELRLLQRKRADSQVEINSLGSQNSQLQSELESLKRTNAEYETNSTVLQLQTSQLQSELELEYGKRSCAELKYKEQMLELQRQNAELTSDNQLLNSKLVELKEEARKELNAGSNEPYLKIKTELDSARVNLQLIQSELATEKDAKIMLQSEVELADLQVSMLLKELEVCASYKQSSKQEQADFFACSVNRDIPETTLYLLSNLKSLASI</sequence>
<name>A0A411PEC0_9GAMM</name>
<proteinExistence type="predicted"/>
<dbReference type="KEGG" id="smai:EXU30_03545"/>
<reference evidence="2 3" key="1">
    <citation type="submission" date="2019-02" db="EMBL/GenBank/DDBJ databases">
        <title>Shewanella sp. D4-2 isolated from Dokdo Island.</title>
        <authorList>
            <person name="Baek K."/>
        </authorList>
    </citation>
    <scope>NUCLEOTIDE SEQUENCE [LARGE SCALE GENOMIC DNA]</scope>
    <source>
        <strain evidence="2 3">D4-2</strain>
    </source>
</reference>
<evidence type="ECO:0000256" key="1">
    <source>
        <dbReference type="SAM" id="Coils"/>
    </source>
</evidence>